<dbReference type="Proteomes" id="UP000000377">
    <property type="component" value="Chromosome"/>
</dbReference>
<dbReference type="RefSeq" id="WP_014182334.1">
    <property type="nucleotide sequence ID" value="NC_016582.1"/>
</dbReference>
<dbReference type="EMBL" id="CP002047">
    <property type="protein sequence ID" value="ADI12887.1"/>
    <property type="molecule type" value="Genomic_DNA"/>
</dbReference>
<dbReference type="PATRIC" id="fig|749414.3.peg.10050"/>
<proteinExistence type="predicted"/>
<protein>
    <submittedName>
        <fullName evidence="1">Carboxymethylenebutenolidase</fullName>
    </submittedName>
</protein>
<evidence type="ECO:0000313" key="1">
    <source>
        <dbReference type="EMBL" id="ADI12887.1"/>
    </source>
</evidence>
<dbReference type="HOGENOM" id="CLU_3141023_0_0_11"/>
<name>D7CBL0_STRBB</name>
<dbReference type="InterPro" id="IPR029058">
    <property type="entry name" value="AB_hydrolase_fold"/>
</dbReference>
<dbReference type="KEGG" id="sbh:SBI_09769"/>
<gene>
    <name evidence="1" type="ordered locus">SBI_09769</name>
</gene>
<organism evidence="1 2">
    <name type="scientific">Streptomyces bingchenggensis (strain BCW-1)</name>
    <dbReference type="NCBI Taxonomy" id="749414"/>
    <lineage>
        <taxon>Bacteria</taxon>
        <taxon>Bacillati</taxon>
        <taxon>Actinomycetota</taxon>
        <taxon>Actinomycetes</taxon>
        <taxon>Kitasatosporales</taxon>
        <taxon>Streptomycetaceae</taxon>
        <taxon>Streptomyces</taxon>
    </lineage>
</organism>
<dbReference type="Gene3D" id="3.40.50.1820">
    <property type="entry name" value="alpha/beta hydrolase"/>
    <property type="match status" value="1"/>
</dbReference>
<dbReference type="SUPFAM" id="SSF53474">
    <property type="entry name" value="alpha/beta-Hydrolases"/>
    <property type="match status" value="1"/>
</dbReference>
<evidence type="ECO:0000313" key="2">
    <source>
        <dbReference type="Proteomes" id="UP000000377"/>
    </source>
</evidence>
<sequence length="49" mass="5013">MSHVEQVDLTGLSDCSGGSCRLAGYLARPEGDGPWPGVVVVHEALGSTT</sequence>
<dbReference type="STRING" id="749414.SBI_09769"/>
<reference evidence="1 2" key="1">
    <citation type="journal article" date="2010" name="J. Bacteriol.">
        <title>Genome sequence of the milbemycin-producing bacterium Streptomyces bingchenggensis.</title>
        <authorList>
            <person name="Wang X.J."/>
            <person name="Yan Y.J."/>
            <person name="Zhang B."/>
            <person name="An J."/>
            <person name="Wang J.J."/>
            <person name="Tian J."/>
            <person name="Jiang L."/>
            <person name="Chen Y.H."/>
            <person name="Huang S.X."/>
            <person name="Yin M."/>
            <person name="Zhang J."/>
            <person name="Gao A.L."/>
            <person name="Liu C.X."/>
            <person name="Zhu Z.X."/>
            <person name="Xiang W.S."/>
        </authorList>
    </citation>
    <scope>NUCLEOTIDE SEQUENCE [LARGE SCALE GENOMIC DNA]</scope>
    <source>
        <strain evidence="1 2">BCW-1</strain>
    </source>
</reference>
<dbReference type="eggNOG" id="COG0412">
    <property type="taxonomic scope" value="Bacteria"/>
</dbReference>
<dbReference type="AlphaFoldDB" id="D7CBL0"/>
<accession>D7CBL0</accession>
<keyword evidence="2" id="KW-1185">Reference proteome</keyword>